<comment type="caution">
    <text evidence="2">The sequence shown here is derived from an EMBL/GenBank/DDBJ whole genome shotgun (WGS) entry which is preliminary data.</text>
</comment>
<name>A0ABQ4KCN2_9BACI</name>
<keyword evidence="1" id="KW-1133">Transmembrane helix</keyword>
<accession>A0ABQ4KCN2</accession>
<gene>
    <name evidence="2" type="ORF">J1TS3_40570</name>
</gene>
<sequence>MSKNPSFGLVAKGGNKWNEDLFSKIMDELRIILCTEDSKYIELRNKLSDEGNISAKAITAVISGWVGNIIGVAAAICVPFVILVIASILNVGLSEFCGVGNINPD</sequence>
<proteinExistence type="predicted"/>
<keyword evidence="1" id="KW-0472">Membrane</keyword>
<protein>
    <submittedName>
        <fullName evidence="2">Uncharacterized protein</fullName>
    </submittedName>
</protein>
<dbReference type="RefSeq" id="WP_212963837.1">
    <property type="nucleotide sequence ID" value="NZ_BOQT01000022.1"/>
</dbReference>
<feature type="transmembrane region" description="Helical" evidence="1">
    <location>
        <begin position="65"/>
        <end position="89"/>
    </location>
</feature>
<reference evidence="2 3" key="1">
    <citation type="submission" date="2021-03" db="EMBL/GenBank/DDBJ databases">
        <title>Antimicrobial resistance genes in bacteria isolated from Japanese honey, and their potential for conferring macrolide and lincosamide resistance in the American foulbrood pathogen Paenibacillus larvae.</title>
        <authorList>
            <person name="Okamoto M."/>
            <person name="Kumagai M."/>
            <person name="Kanamori H."/>
            <person name="Takamatsu D."/>
        </authorList>
    </citation>
    <scope>NUCLEOTIDE SEQUENCE [LARGE SCALE GENOMIC DNA]</scope>
    <source>
        <strain evidence="2 3">J1TS3</strain>
    </source>
</reference>
<evidence type="ECO:0000313" key="2">
    <source>
        <dbReference type="EMBL" id="GIN22923.1"/>
    </source>
</evidence>
<evidence type="ECO:0000256" key="1">
    <source>
        <dbReference type="SAM" id="Phobius"/>
    </source>
</evidence>
<dbReference type="Proteomes" id="UP000680279">
    <property type="component" value="Unassembled WGS sequence"/>
</dbReference>
<dbReference type="EMBL" id="BOQT01000022">
    <property type="protein sequence ID" value="GIN22923.1"/>
    <property type="molecule type" value="Genomic_DNA"/>
</dbReference>
<keyword evidence="1" id="KW-0812">Transmembrane</keyword>
<evidence type="ECO:0000313" key="3">
    <source>
        <dbReference type="Proteomes" id="UP000680279"/>
    </source>
</evidence>
<organism evidence="2 3">
    <name type="scientific">Siminovitchia fordii</name>
    <dbReference type="NCBI Taxonomy" id="254759"/>
    <lineage>
        <taxon>Bacteria</taxon>
        <taxon>Bacillati</taxon>
        <taxon>Bacillota</taxon>
        <taxon>Bacilli</taxon>
        <taxon>Bacillales</taxon>
        <taxon>Bacillaceae</taxon>
        <taxon>Siminovitchia</taxon>
    </lineage>
</organism>
<keyword evidence="3" id="KW-1185">Reference proteome</keyword>